<dbReference type="EMBL" id="VFOP01000001">
    <property type="protein sequence ID" value="TQL51155.1"/>
    <property type="molecule type" value="Genomic_DNA"/>
</dbReference>
<dbReference type="Proteomes" id="UP000319516">
    <property type="component" value="Unassembled WGS sequence"/>
</dbReference>
<accession>A0A542YSS5</accession>
<gene>
    <name evidence="1" type="ORF">FB467_2292</name>
</gene>
<evidence type="ECO:0000313" key="2">
    <source>
        <dbReference type="Proteomes" id="UP000319516"/>
    </source>
</evidence>
<dbReference type="AlphaFoldDB" id="A0A542YSS5"/>
<keyword evidence="2" id="KW-1185">Reference proteome</keyword>
<sequence length="62" mass="6700">MSSGWESIAGKIAVTPVDLGGHVTVHSALKTVQYVCPHCLTSLWVDTEPVDGRDWQDFSITG</sequence>
<reference evidence="1 2" key="1">
    <citation type="submission" date="2019-06" db="EMBL/GenBank/DDBJ databases">
        <title>Sequencing the genomes of 1000 actinobacteria strains.</title>
        <authorList>
            <person name="Klenk H.-P."/>
        </authorList>
    </citation>
    <scope>NUCLEOTIDE SEQUENCE [LARGE SCALE GENOMIC DNA]</scope>
    <source>
        <strain evidence="1 2">DSM 12335</strain>
    </source>
</reference>
<evidence type="ECO:0000313" key="1">
    <source>
        <dbReference type="EMBL" id="TQL51155.1"/>
    </source>
</evidence>
<organism evidence="1 2">
    <name type="scientific">Ornithinicoccus hortensis</name>
    <dbReference type="NCBI Taxonomy" id="82346"/>
    <lineage>
        <taxon>Bacteria</taxon>
        <taxon>Bacillati</taxon>
        <taxon>Actinomycetota</taxon>
        <taxon>Actinomycetes</taxon>
        <taxon>Micrococcales</taxon>
        <taxon>Intrasporangiaceae</taxon>
        <taxon>Ornithinicoccus</taxon>
    </lineage>
</organism>
<proteinExistence type="predicted"/>
<comment type="caution">
    <text evidence="1">The sequence shown here is derived from an EMBL/GenBank/DDBJ whole genome shotgun (WGS) entry which is preliminary data.</text>
</comment>
<name>A0A542YSS5_9MICO</name>
<protein>
    <submittedName>
        <fullName evidence="1">Uncharacterized protein</fullName>
    </submittedName>
</protein>